<organism evidence="1 2">
    <name type="scientific">Pseudomonas zeae</name>
    <dbReference type="NCBI Taxonomy" id="2745510"/>
    <lineage>
        <taxon>Bacteria</taxon>
        <taxon>Pseudomonadati</taxon>
        <taxon>Pseudomonadota</taxon>
        <taxon>Gammaproteobacteria</taxon>
        <taxon>Pseudomonadales</taxon>
        <taxon>Pseudomonadaceae</taxon>
        <taxon>Pseudomonas</taxon>
    </lineage>
</organism>
<reference evidence="1 2" key="1">
    <citation type="submission" date="2023-05" db="EMBL/GenBank/DDBJ databases">
        <title>Siderophore-mediated competition between Bacillus subtilis and Pseudomonas marginalis.</title>
        <authorList>
            <person name="Lyng M."/>
            <person name="Joergensen J.P.B."/>
            <person name="Schostag M.D."/>
            <person name="Jarmusch S.A."/>
            <person name="Aguilar D.K.C."/>
            <person name="Andrade C.N.L."/>
            <person name="Kovacs A.T."/>
        </authorList>
    </citation>
    <scope>NUCLEOTIDE SEQUENCE [LARGE SCALE GENOMIC DNA]</scope>
    <source>
        <strain evidence="1 2">P8_72</strain>
    </source>
</reference>
<keyword evidence="2" id="KW-1185">Reference proteome</keyword>
<proteinExistence type="predicted"/>
<evidence type="ECO:0000313" key="1">
    <source>
        <dbReference type="EMBL" id="MDX9678364.1"/>
    </source>
</evidence>
<evidence type="ECO:0000313" key="2">
    <source>
        <dbReference type="Proteomes" id="UP001287024"/>
    </source>
</evidence>
<sequence length="88" mass="10161">MVPGIIDRLVAFFVLGREWDYHFSMTSLPGSIAEWSELPPPEQWGKSSPARKYQSAKIEKTFAQGQDFMTYFKDELNESQSVYQKHNG</sequence>
<dbReference type="Proteomes" id="UP001287024">
    <property type="component" value="Unassembled WGS sequence"/>
</dbReference>
<evidence type="ECO:0008006" key="3">
    <source>
        <dbReference type="Google" id="ProtNLM"/>
    </source>
</evidence>
<dbReference type="RefSeq" id="WP_320337142.1">
    <property type="nucleotide sequence ID" value="NZ_JASFAG010000002.1"/>
</dbReference>
<dbReference type="EMBL" id="JASFAG010000002">
    <property type="protein sequence ID" value="MDX9678364.1"/>
    <property type="molecule type" value="Genomic_DNA"/>
</dbReference>
<name>A0ABU5BQA6_9PSED</name>
<accession>A0ABU5BQA6</accession>
<protein>
    <recommendedName>
        <fullName evidence="3">Transposase</fullName>
    </recommendedName>
</protein>
<comment type="caution">
    <text evidence="1">The sequence shown here is derived from an EMBL/GenBank/DDBJ whole genome shotgun (WGS) entry which is preliminary data.</text>
</comment>
<gene>
    <name evidence="1" type="ORF">QMK45_20880</name>
</gene>